<evidence type="ECO:0000256" key="1">
    <source>
        <dbReference type="ARBA" id="ARBA00004141"/>
    </source>
</evidence>
<feature type="transmembrane region" description="Helical" evidence="7">
    <location>
        <begin position="100"/>
        <end position="118"/>
    </location>
</feature>
<feature type="transmembrane region" description="Helical" evidence="7">
    <location>
        <begin position="30"/>
        <end position="54"/>
    </location>
</feature>
<evidence type="ECO:0008006" key="10">
    <source>
        <dbReference type="Google" id="ProtNLM"/>
    </source>
</evidence>
<sequence>MDGRSERTSQARKGDATPDSSALLPLGQRVAIWLNMVYQGLQITLVYTLAVYLVRNFQPRASEERIGQLTGLLAASFSAAQFVTAFGWGLFMDRFGRKPVILIANVVTAVTGVCLGFVSSYSLAIVCRVVGGLSNGAGIAIKTILGESCGANAQARGMAIISLGWGCGTIVGPMLGGVLAYPCQQWSQFPLCHPDDLFQARPFLLPCLTIGVAGVLASISNTVWLEETLPRIRLAKEMQEPANVKGVTVGKGQFMWRRLSSVPSSITAHLRGYSSLTYSQEDEVPNDRGMELAPQHHSLRDSKPERGEAERSDPAKSTSRPSDGTPEPTNGPAQLLPPSQFQDISHMKEQLSDAMHSSGPHDGRWWRDRNVQVTLAGYAAIMFAFNTLDELTPLYASAPVAKGGLGLSSDKLAWPICISGAVLVLWALFGYPRLQAYLGTLRTCKLGMSCAVFVVMVVPCASLCPGGTWAMVALTVALSLRSIASSTCLTSVLIMINLCAPPAQIGTVNGAGNTLGALMRAIGPALYETNPVMLVLTASNMKLIRWESSLPTRAESACFAASRKGLSL</sequence>
<evidence type="ECO:0000313" key="8">
    <source>
        <dbReference type="EMBL" id="KAK9804936.1"/>
    </source>
</evidence>
<evidence type="ECO:0000256" key="2">
    <source>
        <dbReference type="ARBA" id="ARBA00022448"/>
    </source>
</evidence>
<evidence type="ECO:0000256" key="4">
    <source>
        <dbReference type="ARBA" id="ARBA00022989"/>
    </source>
</evidence>
<proteinExistence type="predicted"/>
<feature type="compositionally biased region" description="Basic and acidic residues" evidence="6">
    <location>
        <begin position="298"/>
        <end position="314"/>
    </location>
</feature>
<dbReference type="EMBL" id="JALJOQ010000047">
    <property type="protein sequence ID" value="KAK9804936.1"/>
    <property type="molecule type" value="Genomic_DNA"/>
</dbReference>
<dbReference type="GO" id="GO:0016020">
    <property type="term" value="C:membrane"/>
    <property type="evidence" value="ECO:0007669"/>
    <property type="project" value="UniProtKB-SubCell"/>
</dbReference>
<protein>
    <recommendedName>
        <fullName evidence="10">Major facilitator superfamily (MFS) profile domain-containing protein</fullName>
    </recommendedName>
</protein>
<comment type="subcellular location">
    <subcellularLocation>
        <location evidence="1">Membrane</location>
        <topology evidence="1">Multi-pass membrane protein</topology>
    </subcellularLocation>
</comment>
<keyword evidence="4 7" id="KW-1133">Transmembrane helix</keyword>
<evidence type="ECO:0000256" key="7">
    <source>
        <dbReference type="SAM" id="Phobius"/>
    </source>
</evidence>
<evidence type="ECO:0000256" key="5">
    <source>
        <dbReference type="ARBA" id="ARBA00023136"/>
    </source>
</evidence>
<feature type="region of interest" description="Disordered" evidence="6">
    <location>
        <begin position="1"/>
        <end position="20"/>
    </location>
</feature>
<dbReference type="Pfam" id="PF07690">
    <property type="entry name" value="MFS_1"/>
    <property type="match status" value="1"/>
</dbReference>
<gene>
    <name evidence="8" type="ORF">WJX73_000733</name>
</gene>
<dbReference type="Proteomes" id="UP001465755">
    <property type="component" value="Unassembled WGS sequence"/>
</dbReference>
<feature type="compositionally biased region" description="Basic and acidic residues" evidence="6">
    <location>
        <begin position="1"/>
        <end position="16"/>
    </location>
</feature>
<keyword evidence="2" id="KW-0813">Transport</keyword>
<comment type="caution">
    <text evidence="8">The sequence shown here is derived from an EMBL/GenBank/DDBJ whole genome shotgun (WGS) entry which is preliminary data.</text>
</comment>
<dbReference type="SUPFAM" id="SSF103473">
    <property type="entry name" value="MFS general substrate transporter"/>
    <property type="match status" value="1"/>
</dbReference>
<feature type="transmembrane region" description="Helical" evidence="7">
    <location>
        <begin position="371"/>
        <end position="388"/>
    </location>
</feature>
<feature type="transmembrane region" description="Helical" evidence="7">
    <location>
        <begin position="412"/>
        <end position="434"/>
    </location>
</feature>
<dbReference type="PANTHER" id="PTHR23504:SF117">
    <property type="entry name" value="MAJOR FACILITATOR SUPERFAMILY PROTEIN"/>
    <property type="match status" value="1"/>
</dbReference>
<evidence type="ECO:0000313" key="9">
    <source>
        <dbReference type="Proteomes" id="UP001465755"/>
    </source>
</evidence>
<name>A0AAW1P5A5_9CHLO</name>
<organism evidence="8 9">
    <name type="scientific">Symbiochloris irregularis</name>
    <dbReference type="NCBI Taxonomy" id="706552"/>
    <lineage>
        <taxon>Eukaryota</taxon>
        <taxon>Viridiplantae</taxon>
        <taxon>Chlorophyta</taxon>
        <taxon>core chlorophytes</taxon>
        <taxon>Trebouxiophyceae</taxon>
        <taxon>Trebouxiales</taxon>
        <taxon>Trebouxiaceae</taxon>
        <taxon>Symbiochloris</taxon>
    </lineage>
</organism>
<dbReference type="InterPro" id="IPR001958">
    <property type="entry name" value="Tet-R_TetA/multi-R_MdtG-like"/>
</dbReference>
<accession>A0AAW1P5A5</accession>
<dbReference type="PRINTS" id="PR01035">
    <property type="entry name" value="TCRTETA"/>
</dbReference>
<dbReference type="PANTHER" id="PTHR23504">
    <property type="entry name" value="MAJOR FACILITATOR SUPERFAMILY DOMAIN-CONTAINING PROTEIN 10"/>
    <property type="match status" value="1"/>
</dbReference>
<keyword evidence="9" id="KW-1185">Reference proteome</keyword>
<dbReference type="GO" id="GO:0022857">
    <property type="term" value="F:transmembrane transporter activity"/>
    <property type="evidence" value="ECO:0007669"/>
    <property type="project" value="InterPro"/>
</dbReference>
<feature type="transmembrane region" description="Helical" evidence="7">
    <location>
        <begin position="66"/>
        <end position="88"/>
    </location>
</feature>
<dbReference type="InterPro" id="IPR011701">
    <property type="entry name" value="MFS"/>
</dbReference>
<evidence type="ECO:0000256" key="3">
    <source>
        <dbReference type="ARBA" id="ARBA00022692"/>
    </source>
</evidence>
<evidence type="ECO:0000256" key="6">
    <source>
        <dbReference type="SAM" id="MobiDB-lite"/>
    </source>
</evidence>
<feature type="transmembrane region" description="Helical" evidence="7">
    <location>
        <begin position="203"/>
        <end position="225"/>
    </location>
</feature>
<keyword evidence="5 7" id="KW-0472">Membrane</keyword>
<feature type="region of interest" description="Disordered" evidence="6">
    <location>
        <begin position="296"/>
        <end position="338"/>
    </location>
</feature>
<reference evidence="8 9" key="1">
    <citation type="journal article" date="2024" name="Nat. Commun.">
        <title>Phylogenomics reveals the evolutionary origins of lichenization in chlorophyte algae.</title>
        <authorList>
            <person name="Puginier C."/>
            <person name="Libourel C."/>
            <person name="Otte J."/>
            <person name="Skaloud P."/>
            <person name="Haon M."/>
            <person name="Grisel S."/>
            <person name="Petersen M."/>
            <person name="Berrin J.G."/>
            <person name="Delaux P.M."/>
            <person name="Dal Grande F."/>
            <person name="Keller J."/>
        </authorList>
    </citation>
    <scope>NUCLEOTIDE SEQUENCE [LARGE SCALE GENOMIC DNA]</scope>
    <source>
        <strain evidence="8 9">SAG 2036</strain>
    </source>
</reference>
<feature type="transmembrane region" description="Helical" evidence="7">
    <location>
        <begin position="160"/>
        <end position="181"/>
    </location>
</feature>
<dbReference type="AlphaFoldDB" id="A0AAW1P5A5"/>
<feature type="compositionally biased region" description="Polar residues" evidence="6">
    <location>
        <begin position="315"/>
        <end position="338"/>
    </location>
</feature>
<feature type="transmembrane region" description="Helical" evidence="7">
    <location>
        <begin position="446"/>
        <end position="472"/>
    </location>
</feature>
<dbReference type="InterPro" id="IPR036259">
    <property type="entry name" value="MFS_trans_sf"/>
</dbReference>
<keyword evidence="3 7" id="KW-0812">Transmembrane</keyword>
<dbReference type="Gene3D" id="1.20.1250.20">
    <property type="entry name" value="MFS general substrate transporter like domains"/>
    <property type="match status" value="1"/>
</dbReference>